<evidence type="ECO:0000313" key="3">
    <source>
        <dbReference type="Proteomes" id="UP001159042"/>
    </source>
</evidence>
<dbReference type="InterPro" id="IPR031983">
    <property type="entry name" value="DUF4786"/>
</dbReference>
<dbReference type="AlphaFoldDB" id="A0AAV8W9X1"/>
<keyword evidence="1" id="KW-0812">Transmembrane</keyword>
<dbReference type="Proteomes" id="UP001159042">
    <property type="component" value="Unassembled WGS sequence"/>
</dbReference>
<protein>
    <submittedName>
        <fullName evidence="2">Uncharacterized protein</fullName>
    </submittedName>
</protein>
<feature type="transmembrane region" description="Helical" evidence="1">
    <location>
        <begin position="20"/>
        <end position="37"/>
    </location>
</feature>
<name>A0AAV8W9X1_9CUCU</name>
<proteinExistence type="predicted"/>
<evidence type="ECO:0000313" key="2">
    <source>
        <dbReference type="EMBL" id="KAJ8923118.1"/>
    </source>
</evidence>
<dbReference type="EMBL" id="JANEYG010000005">
    <property type="protein sequence ID" value="KAJ8923118.1"/>
    <property type="molecule type" value="Genomic_DNA"/>
</dbReference>
<sequence length="217" mass="24978">MYYVSRVNEERVKRTGQGSGGHLLWIVLLVVLCSLLSESKPNAKNHDLLAKIGLQKIRGPNTHHRKRLAVESRHHSRSDDSHMFIIKLPPKPHYYDHIRPASFQDIHSRSKDLPVGFKSNGKPAKIYHWNIPLLKKMAAKHKPKGKGYNDVDIQDPESWNEVLDKPVKEKKPLKPSYYVPAKPKKSGFTKYFAGNGKPHSFYVIEKSKKAHYHRLLP</sequence>
<reference evidence="2 3" key="1">
    <citation type="journal article" date="2023" name="Insect Mol. Biol.">
        <title>Genome sequencing provides insights into the evolution of gene families encoding plant cell wall-degrading enzymes in longhorned beetles.</title>
        <authorList>
            <person name="Shin N.R."/>
            <person name="Okamura Y."/>
            <person name="Kirsch R."/>
            <person name="Pauchet Y."/>
        </authorList>
    </citation>
    <scope>NUCLEOTIDE SEQUENCE [LARGE SCALE GENOMIC DNA]</scope>
    <source>
        <strain evidence="2">EAD_L_NR</strain>
    </source>
</reference>
<comment type="caution">
    <text evidence="2">The sequence shown here is derived from an EMBL/GenBank/DDBJ whole genome shotgun (WGS) entry which is preliminary data.</text>
</comment>
<dbReference type="Pfam" id="PF16027">
    <property type="entry name" value="DUF4786"/>
    <property type="match status" value="1"/>
</dbReference>
<keyword evidence="3" id="KW-1185">Reference proteome</keyword>
<evidence type="ECO:0000256" key="1">
    <source>
        <dbReference type="SAM" id="Phobius"/>
    </source>
</evidence>
<gene>
    <name evidence="2" type="ORF">NQ315_001671</name>
</gene>
<keyword evidence="1" id="KW-0472">Membrane</keyword>
<organism evidence="2 3">
    <name type="scientific">Exocentrus adspersus</name>
    <dbReference type="NCBI Taxonomy" id="1586481"/>
    <lineage>
        <taxon>Eukaryota</taxon>
        <taxon>Metazoa</taxon>
        <taxon>Ecdysozoa</taxon>
        <taxon>Arthropoda</taxon>
        <taxon>Hexapoda</taxon>
        <taxon>Insecta</taxon>
        <taxon>Pterygota</taxon>
        <taxon>Neoptera</taxon>
        <taxon>Endopterygota</taxon>
        <taxon>Coleoptera</taxon>
        <taxon>Polyphaga</taxon>
        <taxon>Cucujiformia</taxon>
        <taxon>Chrysomeloidea</taxon>
        <taxon>Cerambycidae</taxon>
        <taxon>Lamiinae</taxon>
        <taxon>Acanthocinini</taxon>
        <taxon>Exocentrus</taxon>
    </lineage>
</organism>
<keyword evidence="1" id="KW-1133">Transmembrane helix</keyword>
<accession>A0AAV8W9X1</accession>